<dbReference type="AlphaFoldDB" id="A0A7C4AS64"/>
<sequence>MHMEMEHSKYGDDFQVGDVYTTACITVTETHVVNWAGLTMDFYPLHVDKEYAARTEFGERLVHGPLVFALAVGLVSSAGFAGDAAVAWLGANNMKMLAPVKIGDTITVLVEVIDKKPTSKPEKGIQVWRYTVKNQRQESVMVFDYTMMFHMRP</sequence>
<name>A0A7C4AS64_9BACT</name>
<feature type="domain" description="MaoC-like" evidence="2">
    <location>
        <begin position="18"/>
        <end position="124"/>
    </location>
</feature>
<protein>
    <recommendedName>
        <fullName evidence="2">MaoC-like domain-containing protein</fullName>
    </recommendedName>
</protein>
<evidence type="ECO:0000313" key="3">
    <source>
        <dbReference type="EMBL" id="HGH61144.1"/>
    </source>
</evidence>
<proteinExistence type="predicted"/>
<dbReference type="InterPro" id="IPR002539">
    <property type="entry name" value="MaoC-like_dom"/>
</dbReference>
<reference evidence="3" key="1">
    <citation type="journal article" date="2020" name="mSystems">
        <title>Genome- and Community-Level Interaction Insights into Carbon Utilization and Element Cycling Functions of Hydrothermarchaeota in Hydrothermal Sediment.</title>
        <authorList>
            <person name="Zhou Z."/>
            <person name="Liu Y."/>
            <person name="Xu W."/>
            <person name="Pan J."/>
            <person name="Luo Z.H."/>
            <person name="Li M."/>
        </authorList>
    </citation>
    <scope>NUCLEOTIDE SEQUENCE [LARGE SCALE GENOMIC DNA]</scope>
    <source>
        <strain evidence="3">SpSt-769</strain>
    </source>
</reference>
<dbReference type="InterPro" id="IPR052342">
    <property type="entry name" value="MCH/BMMD"/>
</dbReference>
<accession>A0A7C4AS64</accession>
<gene>
    <name evidence="3" type="ORF">ENV54_07595</name>
</gene>
<feature type="transmembrane region" description="Helical" evidence="1">
    <location>
        <begin position="66"/>
        <end position="91"/>
    </location>
</feature>
<dbReference type="PANTHER" id="PTHR43664">
    <property type="entry name" value="MONOAMINE OXIDASE-RELATED"/>
    <property type="match status" value="1"/>
</dbReference>
<comment type="caution">
    <text evidence="3">The sequence shown here is derived from an EMBL/GenBank/DDBJ whole genome shotgun (WGS) entry which is preliminary data.</text>
</comment>
<dbReference type="InterPro" id="IPR029069">
    <property type="entry name" value="HotDog_dom_sf"/>
</dbReference>
<evidence type="ECO:0000256" key="1">
    <source>
        <dbReference type="SAM" id="Phobius"/>
    </source>
</evidence>
<dbReference type="Pfam" id="PF01575">
    <property type="entry name" value="MaoC_dehydratas"/>
    <property type="match status" value="1"/>
</dbReference>
<evidence type="ECO:0000259" key="2">
    <source>
        <dbReference type="Pfam" id="PF01575"/>
    </source>
</evidence>
<dbReference type="SUPFAM" id="SSF54637">
    <property type="entry name" value="Thioesterase/thiol ester dehydrase-isomerase"/>
    <property type="match status" value="1"/>
</dbReference>
<dbReference type="EMBL" id="DTGT01000239">
    <property type="protein sequence ID" value="HGH61144.1"/>
    <property type="molecule type" value="Genomic_DNA"/>
</dbReference>
<keyword evidence="1" id="KW-0812">Transmembrane</keyword>
<keyword evidence="1" id="KW-1133">Transmembrane helix</keyword>
<organism evidence="3">
    <name type="scientific">Desulfomonile tiedjei</name>
    <dbReference type="NCBI Taxonomy" id="2358"/>
    <lineage>
        <taxon>Bacteria</taxon>
        <taxon>Pseudomonadati</taxon>
        <taxon>Thermodesulfobacteriota</taxon>
        <taxon>Desulfomonilia</taxon>
        <taxon>Desulfomonilales</taxon>
        <taxon>Desulfomonilaceae</taxon>
        <taxon>Desulfomonile</taxon>
    </lineage>
</organism>
<dbReference type="Gene3D" id="3.10.129.10">
    <property type="entry name" value="Hotdog Thioesterase"/>
    <property type="match status" value="1"/>
</dbReference>
<dbReference type="PANTHER" id="PTHR43664:SF1">
    <property type="entry name" value="BETA-METHYLMALYL-COA DEHYDRATASE"/>
    <property type="match status" value="1"/>
</dbReference>
<keyword evidence="1" id="KW-0472">Membrane</keyword>